<dbReference type="AlphaFoldDB" id="A0A917VMR2"/>
<feature type="region of interest" description="Disordered" evidence="1">
    <location>
        <begin position="32"/>
        <end position="66"/>
    </location>
</feature>
<comment type="caution">
    <text evidence="2">The sequence shown here is derived from an EMBL/GenBank/DDBJ whole genome shotgun (WGS) entry which is preliminary data.</text>
</comment>
<proteinExistence type="predicted"/>
<evidence type="ECO:0000256" key="1">
    <source>
        <dbReference type="SAM" id="MobiDB-lite"/>
    </source>
</evidence>
<reference evidence="2" key="2">
    <citation type="submission" date="2020-09" db="EMBL/GenBank/DDBJ databases">
        <authorList>
            <person name="Sun Q."/>
            <person name="Ohkuma M."/>
        </authorList>
    </citation>
    <scope>NUCLEOTIDE SEQUENCE</scope>
    <source>
        <strain evidence="2">JCM 13064</strain>
    </source>
</reference>
<reference evidence="2" key="1">
    <citation type="journal article" date="2014" name="Int. J. Syst. Evol. Microbiol.">
        <title>Complete genome sequence of Corynebacterium casei LMG S-19264T (=DSM 44701T), isolated from a smear-ripened cheese.</title>
        <authorList>
            <consortium name="US DOE Joint Genome Institute (JGI-PGF)"/>
            <person name="Walter F."/>
            <person name="Albersmeier A."/>
            <person name="Kalinowski J."/>
            <person name="Ruckert C."/>
        </authorList>
    </citation>
    <scope>NUCLEOTIDE SEQUENCE</scope>
    <source>
        <strain evidence="2">JCM 13064</strain>
    </source>
</reference>
<dbReference type="Proteomes" id="UP000645217">
    <property type="component" value="Unassembled WGS sequence"/>
</dbReference>
<accession>A0A917VMR2</accession>
<dbReference type="EMBL" id="BMNT01000024">
    <property type="protein sequence ID" value="GGK96644.1"/>
    <property type="molecule type" value="Genomic_DNA"/>
</dbReference>
<sequence length="66" mass="7559">MPRYVMERKEIRQVRLRTRMLRALFRILRLRPGPEGFNTRRGRLDGSAGSRGPPIPGFPSPGLTRG</sequence>
<organism evidence="2 3">
    <name type="scientific">Sphaerisporangium melleum</name>
    <dbReference type="NCBI Taxonomy" id="321316"/>
    <lineage>
        <taxon>Bacteria</taxon>
        <taxon>Bacillati</taxon>
        <taxon>Actinomycetota</taxon>
        <taxon>Actinomycetes</taxon>
        <taxon>Streptosporangiales</taxon>
        <taxon>Streptosporangiaceae</taxon>
        <taxon>Sphaerisporangium</taxon>
    </lineage>
</organism>
<protein>
    <submittedName>
        <fullName evidence="2">Uncharacterized protein</fullName>
    </submittedName>
</protein>
<keyword evidence="3" id="KW-1185">Reference proteome</keyword>
<evidence type="ECO:0000313" key="3">
    <source>
        <dbReference type="Proteomes" id="UP000645217"/>
    </source>
</evidence>
<name>A0A917VMR2_9ACTN</name>
<evidence type="ECO:0000313" key="2">
    <source>
        <dbReference type="EMBL" id="GGK96644.1"/>
    </source>
</evidence>
<gene>
    <name evidence="2" type="ORF">GCM10007964_43600</name>
</gene>